<dbReference type="OrthoDB" id="337762at2"/>
<evidence type="ECO:0008006" key="5">
    <source>
        <dbReference type="Google" id="ProtNLM"/>
    </source>
</evidence>
<dbReference type="AlphaFoldDB" id="A0A4Q1S822"/>
<feature type="chain" id="PRO_5020469184" description="Neutral/alkaline non-lysosomal ceramidase N-terminal domain-containing protein" evidence="2">
    <location>
        <begin position="24"/>
        <end position="466"/>
    </location>
</feature>
<feature type="signal peptide" evidence="2">
    <location>
        <begin position="1"/>
        <end position="23"/>
    </location>
</feature>
<evidence type="ECO:0000313" key="3">
    <source>
        <dbReference type="EMBL" id="RXS93003.1"/>
    </source>
</evidence>
<gene>
    <name evidence="3" type="ORF">ESZ00_19395</name>
</gene>
<organism evidence="3 4">
    <name type="scientific">Silvibacterium dinghuense</name>
    <dbReference type="NCBI Taxonomy" id="1560006"/>
    <lineage>
        <taxon>Bacteria</taxon>
        <taxon>Pseudomonadati</taxon>
        <taxon>Acidobacteriota</taxon>
        <taxon>Terriglobia</taxon>
        <taxon>Terriglobales</taxon>
        <taxon>Acidobacteriaceae</taxon>
        <taxon>Silvibacterium</taxon>
    </lineage>
</organism>
<dbReference type="RefSeq" id="WP_129210070.1">
    <property type="nucleotide sequence ID" value="NZ_BMGU01000001.1"/>
</dbReference>
<evidence type="ECO:0000256" key="2">
    <source>
        <dbReference type="SAM" id="SignalP"/>
    </source>
</evidence>
<reference evidence="3 4" key="1">
    <citation type="journal article" date="2016" name="Int. J. Syst. Evol. Microbiol.">
        <title>Acidipila dinghuensis sp. nov., an acidobacterium isolated from forest soil.</title>
        <authorList>
            <person name="Jiang Y.W."/>
            <person name="Wang J."/>
            <person name="Chen M.H."/>
            <person name="Lv Y.Y."/>
            <person name="Qiu L.H."/>
        </authorList>
    </citation>
    <scope>NUCLEOTIDE SEQUENCE [LARGE SCALE GENOMIC DNA]</scope>
    <source>
        <strain evidence="3 4">DHOF10</strain>
    </source>
</reference>
<accession>A0A4Q1S822</accession>
<evidence type="ECO:0000256" key="1">
    <source>
        <dbReference type="SAM" id="MobiDB-lite"/>
    </source>
</evidence>
<protein>
    <recommendedName>
        <fullName evidence="5">Neutral/alkaline non-lysosomal ceramidase N-terminal domain-containing protein</fullName>
    </recommendedName>
</protein>
<feature type="compositionally biased region" description="Low complexity" evidence="1">
    <location>
        <begin position="134"/>
        <end position="147"/>
    </location>
</feature>
<feature type="region of interest" description="Disordered" evidence="1">
    <location>
        <begin position="124"/>
        <end position="153"/>
    </location>
</feature>
<dbReference type="EMBL" id="SDMK01000006">
    <property type="protein sequence ID" value="RXS93003.1"/>
    <property type="molecule type" value="Genomic_DNA"/>
</dbReference>
<keyword evidence="2" id="KW-0732">Signal</keyword>
<comment type="caution">
    <text evidence="3">The sequence shown here is derived from an EMBL/GenBank/DDBJ whole genome shotgun (WGS) entry which is preliminary data.</text>
</comment>
<dbReference type="Proteomes" id="UP000290253">
    <property type="component" value="Unassembled WGS sequence"/>
</dbReference>
<proteinExistence type="predicted"/>
<name>A0A4Q1S822_9BACT</name>
<evidence type="ECO:0000313" key="4">
    <source>
        <dbReference type="Proteomes" id="UP000290253"/>
    </source>
</evidence>
<keyword evidence="4" id="KW-1185">Reference proteome</keyword>
<sequence>MKRCFVLLIAAFAFTAVDQSAHAAVFKAGAGKADIQISSEMLPVEGYTGQHDAISTRVLLLDEDKTRIALLVVDTPSVQDALVAHWKAILSKVTGVTAENTLVIASHDTSAPHISFGEAIRSNSTAGAVKTNDPSSGQPSGQGQRRQQTPEEIAHAKSYADAVDASVQAAAEKAVATLQPAKIGYGRGTSRINVYRNVRTPKGWTIGYDDSGFTDPSLALIRLESTDGKPLAWLMNYAVRPAVMEQSTTAQGGKLISGDLIGKAERYLESESGSDAVAMFVMGAAVDQSPYLMSNRFVIDKDGNSSRVDIHEAGFYLVDLLGERLGSDAVRVNAGVMSEVPKGLHLTRERVDVASQSSGHEISPGGGAAENPLPVPFSILRIGDIVLVGVVPELNADIGTQIKAESPFPQTVVVTMVDGSAKYLPDVTNYDRKTPEAVGSRFARGSAEHVVEKIEAVLKAQQNDVP</sequence>